<keyword evidence="2" id="KW-1185">Reference proteome</keyword>
<proteinExistence type="predicted"/>
<evidence type="ECO:0000313" key="1">
    <source>
        <dbReference type="EMBL" id="MFD1312130.1"/>
    </source>
</evidence>
<accession>A0ABW3XU24</accession>
<dbReference type="RefSeq" id="WP_381330674.1">
    <property type="nucleotide sequence ID" value="NZ_JBHTMM010000105.1"/>
</dbReference>
<organism evidence="1 2">
    <name type="scientific">Streptomyces kaempferi</name>
    <dbReference type="NCBI Taxonomy" id="333725"/>
    <lineage>
        <taxon>Bacteria</taxon>
        <taxon>Bacillati</taxon>
        <taxon>Actinomycetota</taxon>
        <taxon>Actinomycetes</taxon>
        <taxon>Kitasatosporales</taxon>
        <taxon>Streptomycetaceae</taxon>
        <taxon>Streptomyces</taxon>
    </lineage>
</organism>
<sequence length="109" mass="11923">MRARQCPDDRALLFGGTQDDVITYAEPFGAAGRVGAEPTIRYPATCRPACMQAGRPLLPASPELGRELLAELIERSDWQAVLTVVEDQQPHRLATHGACRCCRRTPACC</sequence>
<protein>
    <submittedName>
        <fullName evidence="1">Uncharacterized protein</fullName>
    </submittedName>
</protein>
<comment type="caution">
    <text evidence="1">The sequence shown here is derived from an EMBL/GenBank/DDBJ whole genome shotgun (WGS) entry which is preliminary data.</text>
</comment>
<dbReference type="Proteomes" id="UP001597058">
    <property type="component" value="Unassembled WGS sequence"/>
</dbReference>
<reference evidence="2" key="1">
    <citation type="journal article" date="2019" name="Int. J. Syst. Evol. Microbiol.">
        <title>The Global Catalogue of Microorganisms (GCM) 10K type strain sequencing project: providing services to taxonomists for standard genome sequencing and annotation.</title>
        <authorList>
            <consortium name="The Broad Institute Genomics Platform"/>
            <consortium name="The Broad Institute Genome Sequencing Center for Infectious Disease"/>
            <person name="Wu L."/>
            <person name="Ma J."/>
        </authorList>
    </citation>
    <scope>NUCLEOTIDE SEQUENCE [LARGE SCALE GENOMIC DNA]</scope>
    <source>
        <strain evidence="2">CGMCC 4.7020</strain>
    </source>
</reference>
<gene>
    <name evidence="1" type="ORF">ACFQ5X_40845</name>
</gene>
<dbReference type="EMBL" id="JBHTMM010000105">
    <property type="protein sequence ID" value="MFD1312130.1"/>
    <property type="molecule type" value="Genomic_DNA"/>
</dbReference>
<name>A0ABW3XU24_9ACTN</name>
<evidence type="ECO:0000313" key="2">
    <source>
        <dbReference type="Proteomes" id="UP001597058"/>
    </source>
</evidence>
<dbReference type="SUPFAM" id="SSF56801">
    <property type="entry name" value="Acetyl-CoA synthetase-like"/>
    <property type="match status" value="1"/>
</dbReference>